<gene>
    <name evidence="5" type="ORF">GT037_005011</name>
</gene>
<keyword evidence="2" id="KW-1133">Transmembrane helix</keyword>
<feature type="compositionally biased region" description="Polar residues" evidence="1">
    <location>
        <begin position="295"/>
        <end position="313"/>
    </location>
</feature>
<feature type="transmembrane region" description="Helical" evidence="2">
    <location>
        <begin position="95"/>
        <end position="120"/>
    </location>
</feature>
<dbReference type="GeneID" id="62203236"/>
<dbReference type="AlphaFoldDB" id="A0A8H7B5I5"/>
<evidence type="ECO:0000259" key="3">
    <source>
        <dbReference type="Pfam" id="PF13472"/>
    </source>
</evidence>
<dbReference type="EMBL" id="JAAABM010000006">
    <property type="protein sequence ID" value="KAF7676799.1"/>
    <property type="molecule type" value="Genomic_DNA"/>
</dbReference>
<feature type="transmembrane region" description="Helical" evidence="2">
    <location>
        <begin position="50"/>
        <end position="75"/>
    </location>
</feature>
<sequence length="562" mass="61518">MADSPSTEEWPNRGHELIVTASTMATFCTLVAGWRIIVRMQMKPWLGISDWLMIGGVILNFLGCVPYAVLCAKGGQGRLMADPWWLIPGNTSKELHLIFISQTLNVYAMFLVKASICAYLMALDFGRSYRILIWVSVVVVVICNFIMMLILHFAYCRPYYSRWDFSVQGECWPEAVSEVTAYVQIASNIFTDLIYAAGPIVYLRRVQLSKRTQWGVSIVFLLALVGTGLSVAKTFITYKFLRSQEMMWDAIDLSICSINEVCVGIIIANLPPLRKHILGLFFRVLPGSYATGAGNSRKQNSQFHPNSSHFSSRGRTKLDNKDDDESERHILELEDRTQSAKIMKTTQSEGGGGWGTGFLTTTLTSGASGVNYGHNGATTVSFRQGGDWATVLASAKNASKNYTPYVTIQFGHNDQKPDKNISAAQLTTNLVAFVDEAKKAGATPIIVTSLSRRKYGTDGKIKPDLADVVAAAKNAAAESGADIIDLNAASTKYLNAIGPEKAPTYDLKAGDSTHLNAEGSVVFGNLVAMLIKKEVPAVSKYLKPVKAVQSALEKGVYIFPKV</sequence>
<keyword evidence="2" id="KW-0472">Membrane</keyword>
<dbReference type="InterPro" id="IPR037459">
    <property type="entry name" value="RhgT-like"/>
</dbReference>
<accession>A0A8H7B5I5</accession>
<feature type="transmembrane region" description="Helical" evidence="2">
    <location>
        <begin position="182"/>
        <end position="202"/>
    </location>
</feature>
<feature type="domain" description="Rhodopsin" evidence="4">
    <location>
        <begin position="34"/>
        <end position="276"/>
    </location>
</feature>
<dbReference type="RefSeq" id="XP_038787008.1">
    <property type="nucleotide sequence ID" value="XM_038930058.1"/>
</dbReference>
<dbReference type="Proteomes" id="UP000596902">
    <property type="component" value="Unassembled WGS sequence"/>
</dbReference>
<dbReference type="SUPFAM" id="SSF52266">
    <property type="entry name" value="SGNH hydrolase"/>
    <property type="match status" value="1"/>
</dbReference>
<keyword evidence="2" id="KW-0812">Transmembrane</keyword>
<dbReference type="InterPro" id="IPR049326">
    <property type="entry name" value="Rhodopsin_dom_fungi"/>
</dbReference>
<name>A0A8H7B5I5_9PLEO</name>
<keyword evidence="6" id="KW-1185">Reference proteome</keyword>
<evidence type="ECO:0000313" key="6">
    <source>
        <dbReference type="Proteomes" id="UP000596902"/>
    </source>
</evidence>
<proteinExistence type="predicted"/>
<feature type="transmembrane region" description="Helical" evidence="2">
    <location>
        <begin position="132"/>
        <end position="155"/>
    </location>
</feature>
<feature type="compositionally biased region" description="Basic and acidic residues" evidence="1">
    <location>
        <begin position="316"/>
        <end position="326"/>
    </location>
</feature>
<dbReference type="GO" id="GO:0016787">
    <property type="term" value="F:hydrolase activity"/>
    <property type="evidence" value="ECO:0007669"/>
    <property type="project" value="InterPro"/>
</dbReference>
<dbReference type="InterPro" id="IPR036514">
    <property type="entry name" value="SGNH_hydro_sf"/>
</dbReference>
<evidence type="ECO:0008006" key="7">
    <source>
        <dbReference type="Google" id="ProtNLM"/>
    </source>
</evidence>
<protein>
    <recommendedName>
        <fullName evidence="7">SGNH hydrolase-type esterase domain-containing protein</fullName>
    </recommendedName>
</protein>
<evidence type="ECO:0000259" key="4">
    <source>
        <dbReference type="Pfam" id="PF20684"/>
    </source>
</evidence>
<dbReference type="Pfam" id="PF13472">
    <property type="entry name" value="Lipase_GDSL_2"/>
    <property type="match status" value="1"/>
</dbReference>
<evidence type="ECO:0000313" key="5">
    <source>
        <dbReference type="EMBL" id="KAF7676799.1"/>
    </source>
</evidence>
<dbReference type="InterPro" id="IPR013830">
    <property type="entry name" value="SGNH_hydro"/>
</dbReference>
<dbReference type="PANTHER" id="PTHR43695">
    <property type="entry name" value="PUTATIVE (AFU_ORTHOLOGUE AFUA_2G17250)-RELATED"/>
    <property type="match status" value="1"/>
</dbReference>
<comment type="caution">
    <text evidence="5">The sequence shown here is derived from an EMBL/GenBank/DDBJ whole genome shotgun (WGS) entry which is preliminary data.</text>
</comment>
<evidence type="ECO:0000256" key="1">
    <source>
        <dbReference type="SAM" id="MobiDB-lite"/>
    </source>
</evidence>
<reference evidence="5" key="2">
    <citation type="submission" date="2020-08" db="EMBL/GenBank/DDBJ databases">
        <title>Draft Genome Sequence of Cumin Blight Pathogen Alternaria burnsii.</title>
        <authorList>
            <person name="Feng Z."/>
        </authorList>
    </citation>
    <scope>NUCLEOTIDE SEQUENCE</scope>
    <source>
        <strain evidence="5">CBS107.38</strain>
    </source>
</reference>
<reference evidence="5" key="1">
    <citation type="submission" date="2020-01" db="EMBL/GenBank/DDBJ databases">
        <authorList>
            <person name="Feng Z.H.Z."/>
        </authorList>
    </citation>
    <scope>NUCLEOTIDE SEQUENCE</scope>
    <source>
        <strain evidence="5">CBS107.38</strain>
    </source>
</reference>
<dbReference type="Pfam" id="PF20684">
    <property type="entry name" value="Fung_rhodopsin"/>
    <property type="match status" value="1"/>
</dbReference>
<dbReference type="PANTHER" id="PTHR43695:SF2">
    <property type="entry name" value="PUTATIVE (AFU_ORTHOLOGUE AFUA_2G17250)-RELATED"/>
    <property type="match status" value="1"/>
</dbReference>
<feature type="domain" description="SGNH hydrolase-type esterase" evidence="3">
    <location>
        <begin position="349"/>
        <end position="519"/>
    </location>
</feature>
<dbReference type="Gene3D" id="3.40.50.1110">
    <property type="entry name" value="SGNH hydrolase"/>
    <property type="match status" value="1"/>
</dbReference>
<feature type="region of interest" description="Disordered" evidence="1">
    <location>
        <begin position="295"/>
        <end position="326"/>
    </location>
</feature>
<evidence type="ECO:0000256" key="2">
    <source>
        <dbReference type="SAM" id="Phobius"/>
    </source>
</evidence>
<feature type="transmembrane region" description="Helical" evidence="2">
    <location>
        <begin position="17"/>
        <end position="38"/>
    </location>
</feature>
<feature type="transmembrane region" description="Helical" evidence="2">
    <location>
        <begin position="214"/>
        <end position="238"/>
    </location>
</feature>
<organism evidence="5 6">
    <name type="scientific">Alternaria burnsii</name>
    <dbReference type="NCBI Taxonomy" id="1187904"/>
    <lineage>
        <taxon>Eukaryota</taxon>
        <taxon>Fungi</taxon>
        <taxon>Dikarya</taxon>
        <taxon>Ascomycota</taxon>
        <taxon>Pezizomycotina</taxon>
        <taxon>Dothideomycetes</taxon>
        <taxon>Pleosporomycetidae</taxon>
        <taxon>Pleosporales</taxon>
        <taxon>Pleosporineae</taxon>
        <taxon>Pleosporaceae</taxon>
        <taxon>Alternaria</taxon>
        <taxon>Alternaria sect. Alternaria</taxon>
    </lineage>
</organism>